<proteinExistence type="predicted"/>
<dbReference type="EMBL" id="MLCN01000040">
    <property type="protein sequence ID" value="ONG37954.1"/>
    <property type="molecule type" value="Genomic_DNA"/>
</dbReference>
<evidence type="ECO:0000313" key="2">
    <source>
        <dbReference type="Proteomes" id="UP000192132"/>
    </source>
</evidence>
<dbReference type="AlphaFoldDB" id="A0A1S8CRS0"/>
<organism evidence="1 2">
    <name type="scientific">Alkanindiges hydrocarboniclasticus</name>
    <dbReference type="NCBI Taxonomy" id="1907941"/>
    <lineage>
        <taxon>Bacteria</taxon>
        <taxon>Pseudomonadati</taxon>
        <taxon>Pseudomonadota</taxon>
        <taxon>Gammaproteobacteria</taxon>
        <taxon>Moraxellales</taxon>
        <taxon>Moraxellaceae</taxon>
        <taxon>Alkanindiges</taxon>
    </lineage>
</organism>
<dbReference type="Proteomes" id="UP000192132">
    <property type="component" value="Unassembled WGS sequence"/>
</dbReference>
<reference evidence="1 2" key="1">
    <citation type="submission" date="2016-10" db="EMBL/GenBank/DDBJ databases">
        <title>Draft Genome sequence of Alkanindiges sp. strain H1.</title>
        <authorList>
            <person name="Subhash Y."/>
            <person name="Lee S."/>
        </authorList>
    </citation>
    <scope>NUCLEOTIDE SEQUENCE [LARGE SCALE GENOMIC DNA]</scope>
    <source>
        <strain evidence="1 2">H1</strain>
    </source>
</reference>
<evidence type="ECO:0000313" key="1">
    <source>
        <dbReference type="EMBL" id="ONG37954.1"/>
    </source>
</evidence>
<name>A0A1S8CRS0_9GAMM</name>
<keyword evidence="2" id="KW-1185">Reference proteome</keyword>
<comment type="caution">
    <text evidence="1">The sequence shown here is derived from an EMBL/GenBank/DDBJ whole genome shotgun (WGS) entry which is preliminary data.</text>
</comment>
<sequence length="140" mass="16283">MTFVNEYITPEDSEKYGIDELDKLYQRLFLPMSHGSVWTIDRQRNSYLRVVKLGREPEGEGNINYFSFYYAQEVYVIKFSIEAKGVYKGHLGKSYKLLKILMPAHGLCDEGLNVLKEALNEFKDLGLLSRCTSFKAEFEF</sequence>
<dbReference type="STRING" id="1907941.BKE30_13465"/>
<gene>
    <name evidence="1" type="ORF">BKE30_13465</name>
</gene>
<accession>A0A1S8CRS0</accession>
<protein>
    <submittedName>
        <fullName evidence="1">Uncharacterized protein</fullName>
    </submittedName>
</protein>